<dbReference type="InterPro" id="IPR006315">
    <property type="entry name" value="OM_autotransptr_brl_dom"/>
</dbReference>
<dbReference type="PROSITE" id="PS51208">
    <property type="entry name" value="AUTOTRANSPORTER"/>
    <property type="match status" value="1"/>
</dbReference>
<evidence type="ECO:0000259" key="2">
    <source>
        <dbReference type="PROSITE" id="PS51208"/>
    </source>
</evidence>
<dbReference type="InterPro" id="IPR036709">
    <property type="entry name" value="Autotransporte_beta_dom_sf"/>
</dbReference>
<dbReference type="Pfam" id="PF03797">
    <property type="entry name" value="Autotransporter"/>
    <property type="match status" value="1"/>
</dbReference>
<organism evidence="3 4">
    <name type="scientific">Vogesella amnigena</name>
    <dbReference type="NCBI Taxonomy" id="1507449"/>
    <lineage>
        <taxon>Bacteria</taxon>
        <taxon>Pseudomonadati</taxon>
        <taxon>Pseudomonadota</taxon>
        <taxon>Betaproteobacteria</taxon>
        <taxon>Neisseriales</taxon>
        <taxon>Chromobacteriaceae</taxon>
        <taxon>Vogesella</taxon>
    </lineage>
</organism>
<reference evidence="4" key="1">
    <citation type="journal article" date="2019" name="Int. J. Syst. Evol. Microbiol.">
        <title>The Global Catalogue of Microorganisms (GCM) 10K type strain sequencing project: providing services to taxonomists for standard genome sequencing and annotation.</title>
        <authorList>
            <consortium name="The Broad Institute Genomics Platform"/>
            <consortium name="The Broad Institute Genome Sequencing Center for Infectious Disease"/>
            <person name="Wu L."/>
            <person name="Ma J."/>
        </authorList>
    </citation>
    <scope>NUCLEOTIDE SEQUENCE [LARGE SCALE GENOMIC DNA]</scope>
    <source>
        <strain evidence="4">KCTC 42195</strain>
    </source>
</reference>
<keyword evidence="4" id="KW-1185">Reference proteome</keyword>
<evidence type="ECO:0000256" key="1">
    <source>
        <dbReference type="SAM" id="SignalP"/>
    </source>
</evidence>
<dbReference type="Gene3D" id="2.40.128.130">
    <property type="entry name" value="Autotransporter beta-domain"/>
    <property type="match status" value="1"/>
</dbReference>
<evidence type="ECO:0000313" key="4">
    <source>
        <dbReference type="Proteomes" id="UP001595636"/>
    </source>
</evidence>
<feature type="chain" id="PRO_5047263712" evidence="1">
    <location>
        <begin position="36"/>
        <end position="650"/>
    </location>
</feature>
<feature type="signal peptide" evidence="1">
    <location>
        <begin position="1"/>
        <end position="35"/>
    </location>
</feature>
<accession>A0ABV7TWA0</accession>
<feature type="domain" description="Autotransporter" evidence="2">
    <location>
        <begin position="372"/>
        <end position="650"/>
    </location>
</feature>
<dbReference type="NCBIfam" id="TIGR01414">
    <property type="entry name" value="autotrans_barl"/>
    <property type="match status" value="1"/>
</dbReference>
<dbReference type="EMBL" id="JBHRYH010000038">
    <property type="protein sequence ID" value="MFC3626988.1"/>
    <property type="molecule type" value="Genomic_DNA"/>
</dbReference>
<dbReference type="Proteomes" id="UP001595636">
    <property type="component" value="Unassembled WGS sequence"/>
</dbReference>
<evidence type="ECO:0000313" key="3">
    <source>
        <dbReference type="EMBL" id="MFC3626988.1"/>
    </source>
</evidence>
<protein>
    <submittedName>
        <fullName evidence="3">Autotransporter outer membrane beta-barrel domain-containing protein</fullName>
    </submittedName>
</protein>
<dbReference type="InterPro" id="IPR005546">
    <property type="entry name" value="Autotransporte_beta"/>
</dbReference>
<dbReference type="SMART" id="SM00869">
    <property type="entry name" value="Autotransporter"/>
    <property type="match status" value="1"/>
</dbReference>
<dbReference type="SUPFAM" id="SSF103515">
    <property type="entry name" value="Autotransporter"/>
    <property type="match status" value="1"/>
</dbReference>
<dbReference type="RefSeq" id="WP_390280184.1">
    <property type="nucleotide sequence ID" value="NZ_JBHRYH010000038.1"/>
</dbReference>
<sequence length="650" mass="67669">MTQAQRTSHFSAKRKPLVQATAAACLLLAATAAQAAPCPNNVTANDSVAKTWGSSCPFTVTSTGDLDVTGVALTIDSSNENSTSVQVAAGGSIAGSTTAIYVDDTSVTYNTQISNSGTIIGQSYAVNRANGLTGQEVNIYNSGQLVGNIMATDLRNQDGGVVTLKSNVNSSDIRNTGGSAIATLTGEYWQESGSTLRVAIVSTSGETDYSYLTAANVVIDSDSTLDVDVKANSGLAAGNSFAVVRSSGSFTGSYDHITDNSALFDFTSRTVSNWLYIDAVRASSVEQAARDNSNFPGVGAAQVFDSGASGLQDVVDQLNQLGTTAEVSNAVSQTLPLNNGAAANATMDALSSVSQIVQARIEGSSGLSTGDAVLSDNYVWVKPFGSLARQDDRDGISGYEARSYGLTLGADGALSPKVRLGLGMAYANVDIDGNSSVAPQGSQIDVYQLIGYGSYSLDERSNLSVQLDVGQARNQGQRQIAFMSQTASADYDSLTAHAGIGYARNYPLGEQSNFTAGVRADYSWVKDEAYSETGAGALNLQVQGRTSDALVLAVEGKYTTTLRSGLQLQANLGVGYDALSERGSVMSAFAGAPTATFVTYGADPSPWQLRAGLGLTHKTASGMEVTGRYDAAYKADFLQQTVSVKVRWPF</sequence>
<proteinExistence type="predicted"/>
<comment type="caution">
    <text evidence="3">The sequence shown here is derived from an EMBL/GenBank/DDBJ whole genome shotgun (WGS) entry which is preliminary data.</text>
</comment>
<keyword evidence="1" id="KW-0732">Signal</keyword>
<gene>
    <name evidence="3" type="ORF">ACFOKJ_12785</name>
</gene>
<name>A0ABV7TWA0_9NEIS</name>